<evidence type="ECO:0000259" key="6">
    <source>
        <dbReference type="SMART" id="SM00563"/>
    </source>
</evidence>
<comment type="similarity">
    <text evidence="1">Belongs to the 1-acyl-sn-glycerol-3-phosphate acyltransferase family.</text>
</comment>
<dbReference type="AlphaFoldDB" id="A0A7M7PH95"/>
<feature type="transmembrane region" description="Helical" evidence="5">
    <location>
        <begin position="12"/>
        <end position="39"/>
    </location>
</feature>
<feature type="compositionally biased region" description="Polar residues" evidence="4">
    <location>
        <begin position="378"/>
        <end position="396"/>
    </location>
</feature>
<evidence type="ECO:0000313" key="8">
    <source>
        <dbReference type="Proteomes" id="UP000007110"/>
    </source>
</evidence>
<dbReference type="Pfam" id="PF01553">
    <property type="entry name" value="Acyltransferase"/>
    <property type="match status" value="1"/>
</dbReference>
<dbReference type="PANTHER" id="PTHR10983">
    <property type="entry name" value="1-ACYLGLYCEROL-3-PHOSPHATE ACYLTRANSFERASE-RELATED"/>
    <property type="match status" value="1"/>
</dbReference>
<feature type="domain" description="Phospholipid/glycerol acyltransferase" evidence="6">
    <location>
        <begin position="90"/>
        <end position="212"/>
    </location>
</feature>
<dbReference type="PANTHER" id="PTHR10983:SF24">
    <property type="entry name" value="1-ACYLGLYCEROL-3-PHOSPHATE O-ACYLTRANSFERASE 3, ISOFORM E-RELATED"/>
    <property type="match status" value="1"/>
</dbReference>
<dbReference type="SMART" id="SM00563">
    <property type="entry name" value="PlsC"/>
    <property type="match status" value="1"/>
</dbReference>
<dbReference type="GeneID" id="578225"/>
<organism evidence="7 8">
    <name type="scientific">Strongylocentrotus purpuratus</name>
    <name type="common">Purple sea urchin</name>
    <dbReference type="NCBI Taxonomy" id="7668"/>
    <lineage>
        <taxon>Eukaryota</taxon>
        <taxon>Metazoa</taxon>
        <taxon>Echinodermata</taxon>
        <taxon>Eleutherozoa</taxon>
        <taxon>Echinozoa</taxon>
        <taxon>Echinoidea</taxon>
        <taxon>Euechinoidea</taxon>
        <taxon>Echinacea</taxon>
        <taxon>Camarodonta</taxon>
        <taxon>Echinidea</taxon>
        <taxon>Strongylocentrotidae</taxon>
        <taxon>Strongylocentrotus</taxon>
    </lineage>
</organism>
<accession>A0A7M7PH95</accession>
<keyword evidence="5" id="KW-0812">Transmembrane</keyword>
<keyword evidence="5" id="KW-1133">Transmembrane helix</keyword>
<reference evidence="8" key="1">
    <citation type="submission" date="2015-02" db="EMBL/GenBank/DDBJ databases">
        <title>Genome sequencing for Strongylocentrotus purpuratus.</title>
        <authorList>
            <person name="Murali S."/>
            <person name="Liu Y."/>
            <person name="Vee V."/>
            <person name="English A."/>
            <person name="Wang M."/>
            <person name="Skinner E."/>
            <person name="Han Y."/>
            <person name="Muzny D.M."/>
            <person name="Worley K.C."/>
            <person name="Gibbs R.A."/>
        </authorList>
    </citation>
    <scope>NUCLEOTIDE SEQUENCE</scope>
</reference>
<dbReference type="OMA" id="RMVMIAN"/>
<dbReference type="EnsemblMetazoa" id="XM_030994782">
    <property type="protein sequence ID" value="XP_030850642"/>
    <property type="gene ID" value="LOC578225"/>
</dbReference>
<keyword evidence="2" id="KW-0808">Transferase</keyword>
<dbReference type="FunCoup" id="A0A7M7PH95">
    <property type="interactions" value="794"/>
</dbReference>
<proteinExistence type="inferred from homology"/>
<feature type="transmembrane region" description="Helical" evidence="5">
    <location>
        <begin position="315"/>
        <end position="333"/>
    </location>
</feature>
<keyword evidence="8" id="KW-1185">Reference proteome</keyword>
<keyword evidence="5" id="KW-0472">Membrane</keyword>
<dbReference type="CDD" id="cd07990">
    <property type="entry name" value="LPLAT_LCLAT1-like"/>
    <property type="match status" value="1"/>
</dbReference>
<keyword evidence="3" id="KW-0012">Acyltransferase</keyword>
<evidence type="ECO:0000256" key="2">
    <source>
        <dbReference type="ARBA" id="ARBA00022679"/>
    </source>
</evidence>
<evidence type="ECO:0000256" key="1">
    <source>
        <dbReference type="ARBA" id="ARBA00008655"/>
    </source>
</evidence>
<dbReference type="SUPFAM" id="SSF69593">
    <property type="entry name" value="Glycerol-3-phosphate (1)-acyltransferase"/>
    <property type="match status" value="1"/>
</dbReference>
<dbReference type="KEGG" id="spu:578225"/>
<dbReference type="RefSeq" id="XP_030850642.1">
    <property type="nucleotide sequence ID" value="XM_030994782.1"/>
</dbReference>
<reference evidence="7" key="2">
    <citation type="submission" date="2021-01" db="UniProtKB">
        <authorList>
            <consortium name="EnsemblMetazoa"/>
        </authorList>
    </citation>
    <scope>IDENTIFICATION</scope>
</reference>
<name>A0A7M7PH95_STRPU</name>
<feature type="transmembrane region" description="Helical" evidence="5">
    <location>
        <begin position="339"/>
        <end position="358"/>
    </location>
</feature>
<dbReference type="Pfam" id="PF16076">
    <property type="entry name" value="Acyltransf_C"/>
    <property type="match status" value="1"/>
</dbReference>
<evidence type="ECO:0000313" key="7">
    <source>
        <dbReference type="EnsemblMetazoa" id="XP_030850642"/>
    </source>
</evidence>
<dbReference type="InParanoid" id="A0A7M7PH95"/>
<evidence type="ECO:0000256" key="5">
    <source>
        <dbReference type="SAM" id="Phobius"/>
    </source>
</evidence>
<evidence type="ECO:0000256" key="4">
    <source>
        <dbReference type="SAM" id="MobiDB-lite"/>
    </source>
</evidence>
<feature type="region of interest" description="Disordered" evidence="4">
    <location>
        <begin position="378"/>
        <end position="404"/>
    </location>
</feature>
<evidence type="ECO:0000256" key="3">
    <source>
        <dbReference type="ARBA" id="ARBA00023315"/>
    </source>
</evidence>
<dbReference type="GO" id="GO:0003841">
    <property type="term" value="F:1-acylglycerol-3-phosphate O-acyltransferase activity"/>
    <property type="evidence" value="ECO:0000318"/>
    <property type="project" value="GO_Central"/>
</dbReference>
<sequence>MDLVSSIKRSSLVHIWFCCVFVLSALIVTTCQCFTLLLWPISKRLYREANGLIITMMWHELLWLIDYWSGSEVHVYIKDEELELIGKEHVVLILNHRQDVDWLVTWQVAERCNVLRGAKSLMKNELKYVPFFGWSFYLTEQLFVNRDYTRDKSSLVKHFENITTFHYPCVTLIFCEGTRYTEEKYKKSQAFAKEKGLPGLKHHLMPRTKGFNLCMQTYKGKVPYIIDATIAYKDGAVSTLYDLLCGKKFEYHIYMRALPLDEVPTDTEEATAEYCHELYRKKDETFQYFLDHNTFEGYDAERGHSFLPPTPTPKYVMSFWFLVLGVPLIYYAFVTLLSGSTLLILLVVGALYAVFTYTKSIMNVTVSSRGSTYGSIKSNGSQGVKNGSVDTNSSEVTAGEKKED</sequence>
<dbReference type="GO" id="GO:0012505">
    <property type="term" value="C:endomembrane system"/>
    <property type="evidence" value="ECO:0000318"/>
    <property type="project" value="GO_Central"/>
</dbReference>
<protein>
    <recommendedName>
        <fullName evidence="6">Phospholipid/glycerol acyltransferase domain-containing protein</fullName>
    </recommendedName>
</protein>
<dbReference type="InterPro" id="IPR032098">
    <property type="entry name" value="Acyltransf_C"/>
</dbReference>
<dbReference type="InterPro" id="IPR002123">
    <property type="entry name" value="Plipid/glycerol_acylTrfase"/>
</dbReference>
<dbReference type="OrthoDB" id="189226at2759"/>
<dbReference type="Proteomes" id="UP000007110">
    <property type="component" value="Unassembled WGS sequence"/>
</dbReference>